<protein>
    <submittedName>
        <fullName evidence="5">Protein THEMIS</fullName>
    </submittedName>
</protein>
<dbReference type="GO" id="GO:0005737">
    <property type="term" value="C:cytoplasm"/>
    <property type="evidence" value="ECO:0007669"/>
    <property type="project" value="TreeGrafter"/>
</dbReference>
<feature type="compositionally biased region" description="Basic and acidic residues" evidence="2">
    <location>
        <begin position="637"/>
        <end position="648"/>
    </location>
</feature>
<dbReference type="Proteomes" id="UP000515152">
    <property type="component" value="Chromosome 15"/>
</dbReference>
<dbReference type="GO" id="GO:0005634">
    <property type="term" value="C:nucleus"/>
    <property type="evidence" value="ECO:0007669"/>
    <property type="project" value="TreeGrafter"/>
</dbReference>
<organism evidence="4 5">
    <name type="scientific">Clupea harengus</name>
    <name type="common">Atlantic herring</name>
    <dbReference type="NCBI Taxonomy" id="7950"/>
    <lineage>
        <taxon>Eukaryota</taxon>
        <taxon>Metazoa</taxon>
        <taxon>Chordata</taxon>
        <taxon>Craniata</taxon>
        <taxon>Vertebrata</taxon>
        <taxon>Euteleostomi</taxon>
        <taxon>Actinopterygii</taxon>
        <taxon>Neopterygii</taxon>
        <taxon>Teleostei</taxon>
        <taxon>Clupei</taxon>
        <taxon>Clupeiformes</taxon>
        <taxon>Clupeoidei</taxon>
        <taxon>Clupeidae</taxon>
        <taxon>Clupea</taxon>
    </lineage>
</organism>
<evidence type="ECO:0000256" key="1">
    <source>
        <dbReference type="ARBA" id="ARBA00006414"/>
    </source>
</evidence>
<dbReference type="GO" id="GO:0050852">
    <property type="term" value="P:T cell receptor signaling pathway"/>
    <property type="evidence" value="ECO:0007669"/>
    <property type="project" value="TreeGrafter"/>
</dbReference>
<name>A0A6P8GF64_CLUHA</name>
<proteinExistence type="inferred from homology"/>
<dbReference type="PANTHER" id="PTHR15215:SF1">
    <property type="entry name" value="PROTEIN THEMIS"/>
    <property type="match status" value="1"/>
</dbReference>
<keyword evidence="4" id="KW-1185">Reference proteome</keyword>
<dbReference type="AlphaFoldDB" id="A0A6P8GF64"/>
<comment type="similarity">
    <text evidence="1">Belongs to the themis family.</text>
</comment>
<dbReference type="Pfam" id="PF12736">
    <property type="entry name" value="CABIT"/>
    <property type="match status" value="2"/>
</dbReference>
<reference evidence="5" key="1">
    <citation type="submission" date="2025-08" db="UniProtKB">
        <authorList>
            <consortium name="RefSeq"/>
        </authorList>
    </citation>
    <scope>IDENTIFICATION</scope>
</reference>
<feature type="compositionally biased region" description="Pro residues" evidence="2">
    <location>
        <begin position="560"/>
        <end position="569"/>
    </location>
</feature>
<evidence type="ECO:0000259" key="3">
    <source>
        <dbReference type="Pfam" id="PF12736"/>
    </source>
</evidence>
<evidence type="ECO:0000313" key="4">
    <source>
        <dbReference type="Proteomes" id="UP000515152"/>
    </source>
</evidence>
<evidence type="ECO:0000313" key="5">
    <source>
        <dbReference type="RefSeq" id="XP_031437799.1"/>
    </source>
</evidence>
<dbReference type="PANTHER" id="PTHR15215">
    <property type="entry name" value="CABIT DOMAIN-CONTAINING PROTEIN"/>
    <property type="match status" value="1"/>
</dbReference>
<accession>A0A6P8GF64</accession>
<dbReference type="GeneID" id="105901166"/>
<dbReference type="InterPro" id="IPR039671">
    <property type="entry name" value="THEMIS"/>
</dbReference>
<dbReference type="InterPro" id="IPR025946">
    <property type="entry name" value="CABIT_dom"/>
</dbReference>
<feature type="region of interest" description="Disordered" evidence="2">
    <location>
        <begin position="557"/>
        <end position="648"/>
    </location>
</feature>
<gene>
    <name evidence="5" type="primary">themis</name>
</gene>
<dbReference type="CTD" id="387357"/>
<dbReference type="KEGG" id="char:105901166"/>
<dbReference type="OrthoDB" id="9879477at2759"/>
<evidence type="ECO:0000256" key="2">
    <source>
        <dbReference type="SAM" id="MobiDB-lite"/>
    </source>
</evidence>
<feature type="domain" description="CABIT" evidence="3">
    <location>
        <begin position="275"/>
        <end position="525"/>
    </location>
</feature>
<sequence length="697" mass="77931">MAMTLNEFTRSVDPGSLPRILQIQSGIYVQGSVYEMYGRECCFANGDLIKVTEIRITRFIAEGSNGIKVDLPLDYPGLFRILTDSQPYHSIQEISDSLQIGSHRRGQPVFYTAGDLKHPDGTVKKGASFRITGHGVDGGHECVDCELTQSEPKRCFTLRLSEQGKFYECDDSQFYTLKELAEWKMSKGRTRTVTKAKSTHLENAVLPDPLEDYKGELILTPVHEIEAIMKFRKDMVLIPATLDVEVVDVTEQHDSAVFAQPLSLMEVYKKPAEAFPVVAEVIASPVHVAEELSFISHSKQIVIHRAFEAKRVIASEIRRGKQRRFLVPITYKGRFKRHPREFPTAYDLGMAQSSTEQLHVVATRAFESDGFQGQSPVQVGDQFLIKKRASSSSSSSSISSSISSGGSENGVDKMSDALACFKFEGKNHEAVQIPMYHEGCFIEVVHDKQQYTIADICRRFPLPFNIKVSVRDLLVKEDILAGASGLQVEEELTDPHLLVSTLDLSECWEVPVSRTNVTVQLQQRWQGLASGAEPTGHAVVEEIGEDSYYTLRRYAAANLQPPPRPPKNFRPPTANSLRVKPPRPNKPNRASSPKSPHCNSPKPEGIVASDSFSKQRRNTIAVSSEKRPSITPTTPPSREKVATVKSKDIPQDSVVDAVDEDTHDYEYIDEEELDFIRKKFHEEAILRNTVKGKPNTF</sequence>
<dbReference type="RefSeq" id="XP_031437799.1">
    <property type="nucleotide sequence ID" value="XM_031581939.2"/>
</dbReference>
<feature type="domain" description="CABIT" evidence="3">
    <location>
        <begin position="17"/>
        <end position="254"/>
    </location>
</feature>